<reference evidence="1 2" key="1">
    <citation type="submission" date="2021-02" db="EMBL/GenBank/DDBJ databases">
        <title>Streptomyces spirodelae sp. nov., isolated from duckweed.</title>
        <authorList>
            <person name="Saimee Y."/>
            <person name="Duangmal K."/>
        </authorList>
    </citation>
    <scope>NUCLEOTIDE SEQUENCE [LARGE SCALE GENOMIC DNA]</scope>
    <source>
        <strain evidence="1 2">DW4-2</strain>
    </source>
</reference>
<evidence type="ECO:0000313" key="2">
    <source>
        <dbReference type="Proteomes" id="UP001518976"/>
    </source>
</evidence>
<comment type="caution">
    <text evidence="1">The sequence shown here is derived from an EMBL/GenBank/DDBJ whole genome shotgun (WGS) entry which is preliminary data.</text>
</comment>
<keyword evidence="2" id="KW-1185">Reference proteome</keyword>
<gene>
    <name evidence="1" type="ORF">JW592_08665</name>
</gene>
<organism evidence="1 2">
    <name type="scientific">Streptomyces spirodelae</name>
    <dbReference type="NCBI Taxonomy" id="2812904"/>
    <lineage>
        <taxon>Bacteria</taxon>
        <taxon>Bacillati</taxon>
        <taxon>Actinomycetota</taxon>
        <taxon>Actinomycetes</taxon>
        <taxon>Kitasatosporales</taxon>
        <taxon>Streptomycetaceae</taxon>
        <taxon>Streptomyces</taxon>
    </lineage>
</organism>
<proteinExistence type="predicted"/>
<accession>A0ABS3WQY8</accession>
<evidence type="ECO:0000313" key="1">
    <source>
        <dbReference type="EMBL" id="MBO8185533.1"/>
    </source>
</evidence>
<dbReference type="EMBL" id="JAFFZN010000005">
    <property type="protein sequence ID" value="MBO8185533.1"/>
    <property type="molecule type" value="Genomic_DNA"/>
</dbReference>
<name>A0ABS3WQY8_9ACTN</name>
<sequence>MTTRTYTEGPEWQRVAAVNPELLCVEVTEQFFHGGFGSGGEGTQSAGSDYIYTVTVTLALAPFLQSVIGTLGSKAGDALTTKIPERLVKVLRRRREETAPTVGDRRFRYTLQVEDTQVKVSLPVDDSEVIKAVALLPEVTFDHFGDQPAGVSWDTHRETWQAWVQEGSGKQLWFWCTETRQWVRPRQM</sequence>
<protein>
    <submittedName>
        <fullName evidence="1">Uncharacterized protein</fullName>
    </submittedName>
</protein>
<dbReference type="Proteomes" id="UP001518976">
    <property type="component" value="Unassembled WGS sequence"/>
</dbReference>
<dbReference type="RefSeq" id="WP_209264335.1">
    <property type="nucleotide sequence ID" value="NZ_JAFFZN010000005.1"/>
</dbReference>